<dbReference type="EMBL" id="FN543107">
    <property type="protein sequence ID" value="CBA32546.1"/>
    <property type="molecule type" value="Genomic_DNA"/>
</dbReference>
<gene>
    <name evidence="1" type="ORF">Csp_D32690</name>
</gene>
<dbReference type="AlphaFoldDB" id="C9YFB3"/>
<name>C9YFB3_CURXX</name>
<sequence>MKIPRLEAMRRSQSEYHRSHPWRLSGGGLFVPHSYADMTSESLSTWDDVGFILNRRRVIVWWQHPRHVYSEALWDEVYKVVGDGPSDNWLTEGGTKNYKRVGRSRKKLVSTTLREPSSAKQAHFALLRSTFERLSDEGIHHSVSVNWKPKRIWWAMGVNIVAPLEVRNETDLAELASLAKRLIKGHTDLKTEFPDYSYAREDWLRERALQSGKNAPGA</sequence>
<protein>
    <submittedName>
        <fullName evidence="1">Uncharacterized protein</fullName>
    </submittedName>
</protein>
<organism evidence="1">
    <name type="scientific">Curvibacter symbiont subsp. Hydra magnipapillata</name>
    <dbReference type="NCBI Taxonomy" id="667019"/>
    <lineage>
        <taxon>Bacteria</taxon>
        <taxon>Pseudomonadati</taxon>
        <taxon>Pseudomonadota</taxon>
        <taxon>Betaproteobacteria</taxon>
        <taxon>Burkholderiales</taxon>
        <taxon>Comamonadaceae</taxon>
        <taxon>Curvibacter</taxon>
    </lineage>
</organism>
<accession>C9YFB3</accession>
<proteinExistence type="predicted"/>
<evidence type="ECO:0000313" key="1">
    <source>
        <dbReference type="EMBL" id="CBA32546.1"/>
    </source>
</evidence>
<reference evidence="1" key="1">
    <citation type="journal article" date="2010" name="Nature">
        <title>The Dynamic genome of Hydra.</title>
        <authorList>
            <person name="Chapman J.A."/>
            <person name="Kirkness E.F."/>
            <person name="Simakov O."/>
            <person name="Hampson S.E."/>
            <person name="Mitros T."/>
            <person name="Weinmaier T."/>
            <person name="Rattei T."/>
            <person name="Balasubramanian P.G."/>
            <person name="Borman J."/>
            <person name="Busam D."/>
            <person name="Disbennett K."/>
            <person name="Pfannkoch C."/>
            <person name="Sumin N."/>
            <person name="Sutton G."/>
            <person name="Viswanathan L."/>
            <person name="Walenz B."/>
            <person name="Goodstein D.M."/>
            <person name="Hellsten U."/>
            <person name="Kawashima T."/>
            <person name="Prochnik S.E."/>
            <person name="Putnam N.H."/>
            <person name="Shu S."/>
            <person name="Blumberg B."/>
            <person name="Dana C.E."/>
            <person name="Gee L."/>
            <person name="Kibler D.F."/>
            <person name="Law L."/>
            <person name="Lindgens D."/>
            <person name="Martinez D.E."/>
            <person name="Peng J."/>
            <person name="Wigge P.A."/>
            <person name="Bertulat B."/>
            <person name="Guder C."/>
            <person name="Nakamura Y."/>
            <person name="Ozbek S."/>
            <person name="Watanabe H."/>
            <person name="Khalturin K."/>
            <person name="Hemmrich G."/>
            <person name="Franke A."/>
            <person name="Augustin R."/>
            <person name="Fraune S."/>
            <person name="Hayakawa E."/>
            <person name="Hayakawa S."/>
            <person name="Hirose M."/>
            <person name="Hwang J."/>
            <person name="Ikeo K."/>
            <person name="Nishimiya-Fujisawa C."/>
            <person name="Ogura A."/>
            <person name="Takahashi T."/>
            <person name="Steinmetz P.R."/>
            <person name="Zhang X."/>
            <person name="Aufschnaiter R."/>
            <person name="Eder M.K."/>
            <person name="Gorny A.K."/>
            <person name="Salvenmoser W."/>
            <person name="Heimberg A.M."/>
            <person name="Wheeler B.M."/>
            <person name="Peterson K.J."/>
            <person name="Boettger A."/>
            <person name="Tischler P."/>
            <person name="Wolf A."/>
            <person name="Gojobori T."/>
            <person name="Remington K.A."/>
            <person name="Strausberg R.L."/>
            <person name="Venter J."/>
            <person name="Technau U."/>
            <person name="Hobmayer B."/>
            <person name="Bosch T.C."/>
            <person name="Holstein T.W."/>
            <person name="Fujisawa T."/>
            <person name="Bode H.R."/>
            <person name="David C.N."/>
            <person name="Rokhsar D.S."/>
            <person name="Steele R.E."/>
        </authorList>
    </citation>
    <scope>NUCLEOTIDE SEQUENCE</scope>
</reference>